<dbReference type="KEGG" id="bdw:94338328"/>
<evidence type="ECO:0000256" key="1">
    <source>
        <dbReference type="SAM" id="MobiDB-lite"/>
    </source>
</evidence>
<dbReference type="Proteomes" id="UP001214638">
    <property type="component" value="Unassembled WGS sequence"/>
</dbReference>
<keyword evidence="4" id="KW-1185">Reference proteome</keyword>
<comment type="caution">
    <text evidence="3">The sequence shown here is derived from an EMBL/GenBank/DDBJ whole genome shotgun (WGS) entry which is preliminary data.</text>
</comment>
<gene>
    <name evidence="3" type="ORF">BdWA1_004034</name>
</gene>
<dbReference type="InterPro" id="IPR003958">
    <property type="entry name" value="CBFA_NFYB_domain"/>
</dbReference>
<proteinExistence type="predicted"/>
<feature type="domain" description="Transcription factor CBF/NF-Y/archaeal histone" evidence="2">
    <location>
        <begin position="5"/>
        <end position="65"/>
    </location>
</feature>
<feature type="region of interest" description="Disordered" evidence="1">
    <location>
        <begin position="89"/>
        <end position="116"/>
    </location>
</feature>
<dbReference type="EMBL" id="JALLKP010000104">
    <property type="protein sequence ID" value="KAK2194495.1"/>
    <property type="molecule type" value="Genomic_DNA"/>
</dbReference>
<sequence>MSKVSVPTYRVKRVLSLDPDTPKIAKAAIATLAKATGIFLEHFAANLHKRISDGSSYPVKEEHILALINDARYPKYHFLQDAKDLIAQQPESNAPELKLPESEGCNVPKPELTPDSTRIAPKMRKIEITNYFK</sequence>
<evidence type="ECO:0000313" key="4">
    <source>
        <dbReference type="Proteomes" id="UP001214638"/>
    </source>
</evidence>
<reference evidence="3" key="1">
    <citation type="journal article" date="2023" name="Nat. Microbiol.">
        <title>Babesia duncani multi-omics identifies virulence factors and drug targets.</title>
        <authorList>
            <person name="Singh P."/>
            <person name="Lonardi S."/>
            <person name="Liang Q."/>
            <person name="Vydyam P."/>
            <person name="Khabirova E."/>
            <person name="Fang T."/>
            <person name="Gihaz S."/>
            <person name="Thekkiniath J."/>
            <person name="Munshi M."/>
            <person name="Abel S."/>
            <person name="Ciampossin L."/>
            <person name="Batugedara G."/>
            <person name="Gupta M."/>
            <person name="Lu X.M."/>
            <person name="Lenz T."/>
            <person name="Chakravarty S."/>
            <person name="Cornillot E."/>
            <person name="Hu Y."/>
            <person name="Ma W."/>
            <person name="Gonzalez L.M."/>
            <person name="Sanchez S."/>
            <person name="Estrada K."/>
            <person name="Sanchez-Flores A."/>
            <person name="Montero E."/>
            <person name="Harb O.S."/>
            <person name="Le Roch K.G."/>
            <person name="Mamoun C.B."/>
        </authorList>
    </citation>
    <scope>NUCLEOTIDE SEQUENCE</scope>
    <source>
        <strain evidence="3">WA1</strain>
    </source>
</reference>
<protein>
    <submittedName>
        <fullName evidence="3">Bifunctional Transcription factor CBF-NF-Y-archaeal histone domain/Histone-fold</fullName>
    </submittedName>
</protein>
<dbReference type="Gene3D" id="1.10.20.10">
    <property type="entry name" value="Histone, subunit A"/>
    <property type="match status" value="1"/>
</dbReference>
<dbReference type="GO" id="GO:0046982">
    <property type="term" value="F:protein heterodimerization activity"/>
    <property type="evidence" value="ECO:0007669"/>
    <property type="project" value="InterPro"/>
</dbReference>
<dbReference type="SUPFAM" id="SSF47113">
    <property type="entry name" value="Histone-fold"/>
    <property type="match status" value="1"/>
</dbReference>
<dbReference type="GeneID" id="94338328"/>
<accession>A0AAD9PGN3</accession>
<organism evidence="3 4">
    <name type="scientific">Babesia duncani</name>
    <dbReference type="NCBI Taxonomy" id="323732"/>
    <lineage>
        <taxon>Eukaryota</taxon>
        <taxon>Sar</taxon>
        <taxon>Alveolata</taxon>
        <taxon>Apicomplexa</taxon>
        <taxon>Aconoidasida</taxon>
        <taxon>Piroplasmida</taxon>
        <taxon>Babesiidae</taxon>
        <taxon>Babesia</taxon>
    </lineage>
</organism>
<dbReference type="Pfam" id="PF00808">
    <property type="entry name" value="CBFD_NFYB_HMF"/>
    <property type="match status" value="1"/>
</dbReference>
<dbReference type="AlphaFoldDB" id="A0AAD9PGN3"/>
<evidence type="ECO:0000313" key="3">
    <source>
        <dbReference type="EMBL" id="KAK2194495.1"/>
    </source>
</evidence>
<evidence type="ECO:0000259" key="2">
    <source>
        <dbReference type="Pfam" id="PF00808"/>
    </source>
</evidence>
<dbReference type="InterPro" id="IPR009072">
    <property type="entry name" value="Histone-fold"/>
</dbReference>
<dbReference type="RefSeq" id="XP_067801341.1">
    <property type="nucleotide sequence ID" value="XM_067949038.1"/>
</dbReference>
<name>A0AAD9PGN3_9APIC</name>